<dbReference type="RefSeq" id="WP_171091590.1">
    <property type="nucleotide sequence ID" value="NZ_CP053069.1"/>
</dbReference>
<keyword evidence="1" id="KW-0732">Signal</keyword>
<reference evidence="2 3" key="1">
    <citation type="submission" date="2020-04" db="EMBL/GenBank/DDBJ databases">
        <title>Usitatibacter rugosus gen. nov., sp. nov. and Usitatibacter palustris sp. nov., novel members of Usitatibacteraceae fam. nov. within the order Nitrosomonadales isolated from soil.</title>
        <authorList>
            <person name="Huber K.J."/>
            <person name="Neumann-Schaal M."/>
            <person name="Geppert A."/>
            <person name="Luckner M."/>
            <person name="Wanner G."/>
            <person name="Overmann J."/>
        </authorList>
    </citation>
    <scope>NUCLEOTIDE SEQUENCE [LARGE SCALE GENOMIC DNA]</scope>
    <source>
        <strain evidence="2 3">0125_3</strain>
    </source>
</reference>
<organism evidence="2 3">
    <name type="scientific">Usitatibacter rugosus</name>
    <dbReference type="NCBI Taxonomy" id="2732067"/>
    <lineage>
        <taxon>Bacteria</taxon>
        <taxon>Pseudomonadati</taxon>
        <taxon>Pseudomonadota</taxon>
        <taxon>Betaproteobacteria</taxon>
        <taxon>Nitrosomonadales</taxon>
        <taxon>Usitatibacteraceae</taxon>
        <taxon>Usitatibacter</taxon>
    </lineage>
</organism>
<sequence>MNRTLFAAAVACAVALPAAAQDNPFAGFKGKIKEGNWEYKMQMDGVPGMPPGMKMPERTFQHCITPQDVENGGLGTKDGKLPDGCTVKNMKMSGNTASYTMECTKQPKMTSDVNMTFGDGTFAMKQKMAMDQNGQMINMNQSMTGKYVGPCPAAAKK</sequence>
<gene>
    <name evidence="2" type="ORF">DSM104443_01856</name>
</gene>
<evidence type="ECO:0000313" key="2">
    <source>
        <dbReference type="EMBL" id="QJR10787.1"/>
    </source>
</evidence>
<evidence type="ECO:0000256" key="1">
    <source>
        <dbReference type="SAM" id="SignalP"/>
    </source>
</evidence>
<feature type="chain" id="PRO_5026898672" description="DUF3617 domain-containing protein" evidence="1">
    <location>
        <begin position="21"/>
        <end position="157"/>
    </location>
</feature>
<dbReference type="Proteomes" id="UP000501534">
    <property type="component" value="Chromosome"/>
</dbReference>
<evidence type="ECO:0008006" key="4">
    <source>
        <dbReference type="Google" id="ProtNLM"/>
    </source>
</evidence>
<keyword evidence="3" id="KW-1185">Reference proteome</keyword>
<evidence type="ECO:0000313" key="3">
    <source>
        <dbReference type="Proteomes" id="UP000501534"/>
    </source>
</evidence>
<accession>A0A6M4GZ39</accession>
<name>A0A6M4GZ39_9PROT</name>
<dbReference type="InterPro" id="IPR022061">
    <property type="entry name" value="DUF3617"/>
</dbReference>
<feature type="signal peptide" evidence="1">
    <location>
        <begin position="1"/>
        <end position="20"/>
    </location>
</feature>
<dbReference type="KEGG" id="uru:DSM104443_01856"/>
<dbReference type="Pfam" id="PF12276">
    <property type="entry name" value="DUF3617"/>
    <property type="match status" value="1"/>
</dbReference>
<protein>
    <recommendedName>
        <fullName evidence="4">DUF3617 domain-containing protein</fullName>
    </recommendedName>
</protein>
<proteinExistence type="predicted"/>
<dbReference type="EMBL" id="CP053069">
    <property type="protein sequence ID" value="QJR10787.1"/>
    <property type="molecule type" value="Genomic_DNA"/>
</dbReference>
<dbReference type="AlphaFoldDB" id="A0A6M4GZ39"/>